<evidence type="ECO:0000313" key="3">
    <source>
        <dbReference type="EMBL" id="GAA2620599.1"/>
    </source>
</evidence>
<feature type="region of interest" description="Disordered" evidence="1">
    <location>
        <begin position="102"/>
        <end position="153"/>
    </location>
</feature>
<sequence length="153" mass="15940">MNPLPRVRRTTLAVTAAAGFALATTALAAPASAAFAPAAPARLAAAQAAPPAAQSLYCGYNDANYQPYWLSCSDEDREIKVRDNKLGERTVCAPPASLCGSAPMCTRPPSPGRPAGPVTPDLPAPARGFHAGRPRTGGRSERRQFGDQVVQTQ</sequence>
<evidence type="ECO:0000256" key="1">
    <source>
        <dbReference type="SAM" id="MobiDB-lite"/>
    </source>
</evidence>
<dbReference type="PROSITE" id="PS51318">
    <property type="entry name" value="TAT"/>
    <property type="match status" value="1"/>
</dbReference>
<accession>A0ABN3Q9X2</accession>
<protein>
    <submittedName>
        <fullName evidence="3">Uncharacterized protein</fullName>
    </submittedName>
</protein>
<keyword evidence="4" id="KW-1185">Reference proteome</keyword>
<dbReference type="InterPro" id="IPR006311">
    <property type="entry name" value="TAT_signal"/>
</dbReference>
<organism evidence="3 4">
    <name type="scientific">Streptomyces axinellae</name>
    <dbReference type="NCBI Taxonomy" id="552788"/>
    <lineage>
        <taxon>Bacteria</taxon>
        <taxon>Bacillati</taxon>
        <taxon>Actinomycetota</taxon>
        <taxon>Actinomycetes</taxon>
        <taxon>Kitasatosporales</taxon>
        <taxon>Streptomycetaceae</taxon>
        <taxon>Streptomyces</taxon>
    </lineage>
</organism>
<proteinExistence type="predicted"/>
<feature type="chain" id="PRO_5047243687" evidence="2">
    <location>
        <begin position="29"/>
        <end position="153"/>
    </location>
</feature>
<feature type="signal peptide" evidence="2">
    <location>
        <begin position="1"/>
        <end position="28"/>
    </location>
</feature>
<dbReference type="RefSeq" id="WP_344567541.1">
    <property type="nucleotide sequence ID" value="NZ_BAAARJ010000012.1"/>
</dbReference>
<reference evidence="3 4" key="1">
    <citation type="journal article" date="2019" name="Int. J. Syst. Evol. Microbiol.">
        <title>The Global Catalogue of Microorganisms (GCM) 10K type strain sequencing project: providing services to taxonomists for standard genome sequencing and annotation.</title>
        <authorList>
            <consortium name="The Broad Institute Genomics Platform"/>
            <consortium name="The Broad Institute Genome Sequencing Center for Infectious Disease"/>
            <person name="Wu L."/>
            <person name="Ma J."/>
        </authorList>
    </citation>
    <scope>NUCLEOTIDE SEQUENCE [LARGE SCALE GENOMIC DNA]</scope>
    <source>
        <strain evidence="3 4">JCM 16373</strain>
    </source>
</reference>
<gene>
    <name evidence="3" type="ORF">GCM10009863_38300</name>
</gene>
<evidence type="ECO:0000256" key="2">
    <source>
        <dbReference type="SAM" id="SignalP"/>
    </source>
</evidence>
<name>A0ABN3Q9X2_9ACTN</name>
<comment type="caution">
    <text evidence="3">The sequence shown here is derived from an EMBL/GenBank/DDBJ whole genome shotgun (WGS) entry which is preliminary data.</text>
</comment>
<dbReference type="Proteomes" id="UP001501447">
    <property type="component" value="Unassembled WGS sequence"/>
</dbReference>
<dbReference type="EMBL" id="BAAARJ010000012">
    <property type="protein sequence ID" value="GAA2620599.1"/>
    <property type="molecule type" value="Genomic_DNA"/>
</dbReference>
<evidence type="ECO:0000313" key="4">
    <source>
        <dbReference type="Proteomes" id="UP001501447"/>
    </source>
</evidence>
<keyword evidence="2" id="KW-0732">Signal</keyword>